<evidence type="ECO:0000256" key="1">
    <source>
        <dbReference type="SAM" id="MobiDB-lite"/>
    </source>
</evidence>
<protein>
    <submittedName>
        <fullName evidence="2">Uncharacterized protein</fullName>
    </submittedName>
</protein>
<gene>
    <name evidence="2" type="ORF">HMPREF0682_0048</name>
</gene>
<feature type="non-terminal residue" evidence="2">
    <location>
        <position position="63"/>
    </location>
</feature>
<sequence length="63" mass="6373">MVSFLSRLLVWLPVDSAAAGERRPGGPGPRALTTSVSAVDGGFDGGAGRAPRAHDRSGISRGV</sequence>
<organism evidence="2 3">
    <name type="scientific">Propionibacterium acidifaciens F0233</name>
    <dbReference type="NCBI Taxonomy" id="553198"/>
    <lineage>
        <taxon>Bacteria</taxon>
        <taxon>Bacillati</taxon>
        <taxon>Actinomycetota</taxon>
        <taxon>Actinomycetes</taxon>
        <taxon>Propionibacteriales</taxon>
        <taxon>Propionibacteriaceae</taxon>
        <taxon>Propionibacterium</taxon>
    </lineage>
</organism>
<comment type="caution">
    <text evidence="2">The sequence shown here is derived from an EMBL/GenBank/DDBJ whole genome shotgun (WGS) entry which is preliminary data.</text>
</comment>
<dbReference type="Proteomes" id="UP000017052">
    <property type="component" value="Unassembled WGS sequence"/>
</dbReference>
<feature type="region of interest" description="Disordered" evidence="1">
    <location>
        <begin position="18"/>
        <end position="63"/>
    </location>
</feature>
<dbReference type="EMBL" id="ACVN02000001">
    <property type="protein sequence ID" value="ERK63895.1"/>
    <property type="molecule type" value="Genomic_DNA"/>
</dbReference>
<dbReference type="AlphaFoldDB" id="U2QLY5"/>
<accession>U2QLY5</accession>
<feature type="compositionally biased region" description="Basic and acidic residues" evidence="1">
    <location>
        <begin position="52"/>
        <end position="63"/>
    </location>
</feature>
<evidence type="ECO:0000313" key="2">
    <source>
        <dbReference type="EMBL" id="ERK63895.1"/>
    </source>
</evidence>
<name>U2QLY5_9ACTN</name>
<keyword evidence="3" id="KW-1185">Reference proteome</keyword>
<proteinExistence type="predicted"/>
<evidence type="ECO:0000313" key="3">
    <source>
        <dbReference type="Proteomes" id="UP000017052"/>
    </source>
</evidence>
<reference evidence="2" key="1">
    <citation type="submission" date="2013-08" db="EMBL/GenBank/DDBJ databases">
        <authorList>
            <person name="Durkin A.S."/>
            <person name="Haft D.R."/>
            <person name="McCorrison J."/>
            <person name="Torralba M."/>
            <person name="Gillis M."/>
            <person name="Haft D.H."/>
            <person name="Methe B."/>
            <person name="Sutton G."/>
            <person name="Nelson K.E."/>
        </authorList>
    </citation>
    <scope>NUCLEOTIDE SEQUENCE [LARGE SCALE GENOMIC DNA]</scope>
    <source>
        <strain evidence="2">F0233</strain>
    </source>
</reference>